<dbReference type="Pfam" id="PF02275">
    <property type="entry name" value="CBAH"/>
    <property type="match status" value="1"/>
</dbReference>
<evidence type="ECO:0000256" key="2">
    <source>
        <dbReference type="ARBA" id="ARBA00022801"/>
    </source>
</evidence>
<dbReference type="OrthoDB" id="1265391at2"/>
<sequence>MKLKAITIALLAGTMASGIADACTSVAWNTDLGTFTSRTMDWMESTKPVLGNINKGDIRAIQGNGLGDKYTVKYDMVAVLAYGELVADGVNSEGLQVNALFYPDMTMKKATKGSEVTQFTVAEYLLASYASVDEVVKALPSIEFASIDMEGMPVEMKLHWSVTDKSGDRLVIEMDEDGINTYRGEDAMVMTNDPSMKIQLEQLKEVEPRFKDATRDTDYGSIGNGNSHSRFLHANYFMSHLEKPTSITNGMMKLSTVPYRVPVDAPYKDFGHGMSGYATEYTITQSLETGDTVFEYNFDENWNTIQFNVYDMMGKDFRMPLDKSYMAKF</sequence>
<keyword evidence="6" id="KW-1185">Reference proteome</keyword>
<accession>A0A090T2Y4</accession>
<dbReference type="InterPro" id="IPR029055">
    <property type="entry name" value="Ntn_hydrolases_N"/>
</dbReference>
<dbReference type="GO" id="GO:0016787">
    <property type="term" value="F:hydrolase activity"/>
    <property type="evidence" value="ECO:0007669"/>
    <property type="project" value="UniProtKB-KW"/>
</dbReference>
<evidence type="ECO:0000256" key="1">
    <source>
        <dbReference type="ARBA" id="ARBA00006625"/>
    </source>
</evidence>
<keyword evidence="2 5" id="KW-0378">Hydrolase</keyword>
<feature type="signal peptide" evidence="3">
    <location>
        <begin position="1"/>
        <end position="22"/>
    </location>
</feature>
<proteinExistence type="inferred from homology"/>
<evidence type="ECO:0000313" key="5">
    <source>
        <dbReference type="EMBL" id="GAL34331.1"/>
    </source>
</evidence>
<dbReference type="InterPro" id="IPR052193">
    <property type="entry name" value="Peptidase_C59"/>
</dbReference>
<name>A0A090T2Y4_9VIBR</name>
<dbReference type="SUPFAM" id="SSF56235">
    <property type="entry name" value="N-terminal nucleophile aminohydrolases (Ntn hydrolases)"/>
    <property type="match status" value="1"/>
</dbReference>
<dbReference type="EMBL" id="BBMT01000004">
    <property type="protein sequence ID" value="GAL34331.1"/>
    <property type="molecule type" value="Genomic_DNA"/>
</dbReference>
<evidence type="ECO:0000313" key="6">
    <source>
        <dbReference type="Proteomes" id="UP000029224"/>
    </source>
</evidence>
<organism evidence="5 6">
    <name type="scientific">Vibrio maritimus</name>
    <dbReference type="NCBI Taxonomy" id="990268"/>
    <lineage>
        <taxon>Bacteria</taxon>
        <taxon>Pseudomonadati</taxon>
        <taxon>Pseudomonadota</taxon>
        <taxon>Gammaproteobacteria</taxon>
        <taxon>Vibrionales</taxon>
        <taxon>Vibrionaceae</taxon>
        <taxon>Vibrio</taxon>
    </lineage>
</organism>
<dbReference type="Gene3D" id="3.60.60.10">
    <property type="entry name" value="Penicillin V Acylase, Chain A"/>
    <property type="match status" value="1"/>
</dbReference>
<evidence type="ECO:0000259" key="4">
    <source>
        <dbReference type="Pfam" id="PF02275"/>
    </source>
</evidence>
<comment type="similarity">
    <text evidence="1">Belongs to the peptidase C59 family.</text>
</comment>
<reference evidence="5 6" key="2">
    <citation type="submission" date="2014-09" db="EMBL/GenBank/DDBJ databases">
        <authorList>
            <consortium name="NBRP consortium"/>
            <person name="Sawabe T."/>
            <person name="Meirelles P."/>
            <person name="Nakanishi M."/>
            <person name="Sayaka M."/>
            <person name="Hattori M."/>
            <person name="Ohkuma M."/>
        </authorList>
    </citation>
    <scope>NUCLEOTIDE SEQUENCE [LARGE SCALE GENOMIC DNA]</scope>
    <source>
        <strain evidence="5 6">JCM 19240</strain>
    </source>
</reference>
<dbReference type="InterPro" id="IPR029132">
    <property type="entry name" value="CBAH/NAAA_C"/>
</dbReference>
<evidence type="ECO:0000256" key="3">
    <source>
        <dbReference type="SAM" id="SignalP"/>
    </source>
</evidence>
<keyword evidence="3" id="KW-0732">Signal</keyword>
<dbReference type="PANTHER" id="PTHR35527:SF2">
    <property type="entry name" value="HYDROLASE"/>
    <property type="match status" value="1"/>
</dbReference>
<protein>
    <submittedName>
        <fullName evidence="5">Choloylglycine hydrolase family</fullName>
    </submittedName>
</protein>
<dbReference type="PANTHER" id="PTHR35527">
    <property type="entry name" value="CHOLOYLGLYCINE HYDROLASE"/>
    <property type="match status" value="1"/>
</dbReference>
<comment type="caution">
    <text evidence="5">The sequence shown here is derived from an EMBL/GenBank/DDBJ whole genome shotgun (WGS) entry which is preliminary data.</text>
</comment>
<feature type="chain" id="PRO_5001863612" evidence="3">
    <location>
        <begin position="23"/>
        <end position="329"/>
    </location>
</feature>
<dbReference type="AlphaFoldDB" id="A0A090T2Y4"/>
<reference evidence="5 6" key="1">
    <citation type="submission" date="2014-09" db="EMBL/GenBank/DDBJ databases">
        <title>Vibrio maritimus JCM 19240. (C210) whole genome shotgun sequence.</title>
        <authorList>
            <person name="Sawabe T."/>
            <person name="Meirelles P."/>
            <person name="Nakanishi M."/>
            <person name="Sayaka M."/>
            <person name="Hattori M."/>
            <person name="Ohkuma M."/>
        </authorList>
    </citation>
    <scope>NUCLEOTIDE SEQUENCE [LARGE SCALE GENOMIC DNA]</scope>
    <source>
        <strain evidence="5 6">JCM 19240</strain>
    </source>
</reference>
<dbReference type="Proteomes" id="UP000029224">
    <property type="component" value="Unassembled WGS sequence"/>
</dbReference>
<feature type="domain" description="Choloylglycine hydrolase/NAAA C-terminal" evidence="4">
    <location>
        <begin position="23"/>
        <end position="312"/>
    </location>
</feature>
<gene>
    <name evidence="5" type="ORF">JCM19240_1239</name>
</gene>